<name>A0ABR4FH91_9EURO</name>
<dbReference type="Proteomes" id="UP001610563">
    <property type="component" value="Unassembled WGS sequence"/>
</dbReference>
<evidence type="ECO:0000259" key="2">
    <source>
        <dbReference type="Pfam" id="PF00144"/>
    </source>
</evidence>
<dbReference type="Gene3D" id="3.40.710.10">
    <property type="entry name" value="DD-peptidase/beta-lactamase superfamily"/>
    <property type="match status" value="1"/>
</dbReference>
<evidence type="ECO:0000256" key="1">
    <source>
        <dbReference type="ARBA" id="ARBA00038215"/>
    </source>
</evidence>
<comment type="caution">
    <text evidence="3">The sequence shown here is derived from an EMBL/GenBank/DDBJ whole genome shotgun (WGS) entry which is preliminary data.</text>
</comment>
<dbReference type="EMBL" id="JBFTWV010000433">
    <property type="protein sequence ID" value="KAL2782443.1"/>
    <property type="molecule type" value="Genomic_DNA"/>
</dbReference>
<comment type="similarity">
    <text evidence="1">Belongs to the peptidase S12 family.</text>
</comment>
<dbReference type="PANTHER" id="PTHR46825:SF14">
    <property type="entry name" value="BETA-LACTAMASE-RELATED DOMAIN-CONTAINING PROTEIN"/>
    <property type="match status" value="1"/>
</dbReference>
<dbReference type="InterPro" id="IPR012338">
    <property type="entry name" value="Beta-lactam/transpept-like"/>
</dbReference>
<dbReference type="InterPro" id="IPR050491">
    <property type="entry name" value="AmpC-like"/>
</dbReference>
<feature type="domain" description="Beta-lactamase-related" evidence="2">
    <location>
        <begin position="27"/>
        <end position="409"/>
    </location>
</feature>
<evidence type="ECO:0000313" key="3">
    <source>
        <dbReference type="EMBL" id="KAL2782443.1"/>
    </source>
</evidence>
<proteinExistence type="inferred from homology"/>
<reference evidence="3 4" key="1">
    <citation type="submission" date="2024-07" db="EMBL/GenBank/DDBJ databases">
        <title>Section-level genome sequencing and comparative genomics of Aspergillus sections Usti and Cavernicolus.</title>
        <authorList>
            <consortium name="Lawrence Berkeley National Laboratory"/>
            <person name="Nybo J.L."/>
            <person name="Vesth T.C."/>
            <person name="Theobald S."/>
            <person name="Frisvad J.C."/>
            <person name="Larsen T.O."/>
            <person name="Kjaerboelling I."/>
            <person name="Rothschild-Mancinelli K."/>
            <person name="Lyhne E.K."/>
            <person name="Kogle M.E."/>
            <person name="Barry K."/>
            <person name="Clum A."/>
            <person name="Na H."/>
            <person name="Ledsgaard L."/>
            <person name="Lin J."/>
            <person name="Lipzen A."/>
            <person name="Kuo A."/>
            <person name="Riley R."/>
            <person name="Mondo S."/>
            <person name="Labutti K."/>
            <person name="Haridas S."/>
            <person name="Pangalinan J."/>
            <person name="Salamov A.A."/>
            <person name="Simmons B.A."/>
            <person name="Magnuson J.K."/>
            <person name="Chen J."/>
            <person name="Drula E."/>
            <person name="Henrissat B."/>
            <person name="Wiebenga A."/>
            <person name="Lubbers R.J."/>
            <person name="Gomes A.C."/>
            <person name="Makela M.R."/>
            <person name="Stajich J."/>
            <person name="Grigoriev I.V."/>
            <person name="Mortensen U.H."/>
            <person name="De Vries R.P."/>
            <person name="Baker S.E."/>
            <person name="Andersen M.R."/>
        </authorList>
    </citation>
    <scope>NUCLEOTIDE SEQUENCE [LARGE SCALE GENOMIC DNA]</scope>
    <source>
        <strain evidence="3 4">CBS 209.92</strain>
    </source>
</reference>
<dbReference type="SUPFAM" id="SSF56601">
    <property type="entry name" value="beta-lactamase/transpeptidase-like"/>
    <property type="match status" value="1"/>
</dbReference>
<organism evidence="3 4">
    <name type="scientific">Aspergillus keveii</name>
    <dbReference type="NCBI Taxonomy" id="714993"/>
    <lineage>
        <taxon>Eukaryota</taxon>
        <taxon>Fungi</taxon>
        <taxon>Dikarya</taxon>
        <taxon>Ascomycota</taxon>
        <taxon>Pezizomycotina</taxon>
        <taxon>Eurotiomycetes</taxon>
        <taxon>Eurotiomycetidae</taxon>
        <taxon>Eurotiales</taxon>
        <taxon>Aspergillaceae</taxon>
        <taxon>Aspergillus</taxon>
        <taxon>Aspergillus subgen. Nidulantes</taxon>
    </lineage>
</organism>
<keyword evidence="4" id="KW-1185">Reference proteome</keyword>
<gene>
    <name evidence="3" type="ORF">BJX66DRAFT_320721</name>
</gene>
<accession>A0ABR4FH91</accession>
<dbReference type="InterPro" id="IPR001466">
    <property type="entry name" value="Beta-lactam-related"/>
</dbReference>
<sequence length="565" mass="63154">MAETTSPLERLEGALPAIHEIHNICAAPSQAFGIIHEGKIIFKHSIGHRDPTISQPLPPDGETIYMLGSVSKMFTSAAVGILVSEGKLNWTDPVSRYISEFNPKGDERIGKEADIIDCLRHSTGLTAPNMLFIGPKGTILADEEDVIRLLNEMPTVDSEGKQRFNKEWGYNNLTVGLVALVVQRVSGQRFADFVRERILIPLGMTRTVVSRSEIIDEDNIAPPTFKTSGGHFARIRDESWPCEDHAPLLAATGMRSTLDDMLTFCLAVLDAERADKDPVYTPRISNNPLKQMTRVRRGYWTRPADDPEITKDAAYGMGWFRTEIPGSMLSAFSGNGFTREKQYRLHLHNILGNSEEHRAKPIPVVAHTGGMRGSLFSVFTFPETQSAVVTMTNGRDLGDASDWTAQLLIQALFDLKPQLDLAEYAKKEAELAAAGRVDNIEKPWRENRRPSDPVRDVVTYVGEYRGLNDRFTVTVVARTEFGDSISGLSVVFNNQEVTKVPLLFYAKDVYSMDPQGEDNWKLQQFGANDYKQLLLEFTVDDTGVCTGLHWVWDKDTVSAWFQKVD</sequence>
<dbReference type="Pfam" id="PF00144">
    <property type="entry name" value="Beta-lactamase"/>
    <property type="match status" value="1"/>
</dbReference>
<dbReference type="PANTHER" id="PTHR46825">
    <property type="entry name" value="D-ALANYL-D-ALANINE-CARBOXYPEPTIDASE/ENDOPEPTIDASE AMPH"/>
    <property type="match status" value="1"/>
</dbReference>
<protein>
    <submittedName>
        <fullName evidence="3">Beta-lactamase/transpeptidase-like protein</fullName>
    </submittedName>
</protein>
<evidence type="ECO:0000313" key="4">
    <source>
        <dbReference type="Proteomes" id="UP001610563"/>
    </source>
</evidence>